<feature type="transmembrane region" description="Helical" evidence="7">
    <location>
        <begin position="317"/>
        <end position="336"/>
    </location>
</feature>
<comment type="subcellular location">
    <subcellularLocation>
        <location evidence="1">Cell membrane</location>
        <topology evidence="1">Multi-pass membrane protein</topology>
    </subcellularLocation>
</comment>
<dbReference type="PANTHER" id="PTHR23513:SF6">
    <property type="entry name" value="MAJOR FACILITATOR SUPERFAMILY ASSOCIATED DOMAIN-CONTAINING PROTEIN"/>
    <property type="match status" value="1"/>
</dbReference>
<proteinExistence type="predicted"/>
<feature type="compositionally biased region" description="Low complexity" evidence="6">
    <location>
        <begin position="421"/>
        <end position="437"/>
    </location>
</feature>
<evidence type="ECO:0000313" key="10">
    <source>
        <dbReference type="Proteomes" id="UP000198609"/>
    </source>
</evidence>
<feature type="transmembrane region" description="Helical" evidence="7">
    <location>
        <begin position="258"/>
        <end position="281"/>
    </location>
</feature>
<feature type="transmembrane region" description="Helical" evidence="7">
    <location>
        <begin position="114"/>
        <end position="142"/>
    </location>
</feature>
<feature type="domain" description="Major facilitator superfamily (MFS) profile" evidence="8">
    <location>
        <begin position="227"/>
        <end position="437"/>
    </location>
</feature>
<feature type="transmembrane region" description="Helical" evidence="7">
    <location>
        <begin position="229"/>
        <end position="252"/>
    </location>
</feature>
<dbReference type="RefSeq" id="WP_093459827.1">
    <property type="nucleotide sequence ID" value="NZ_FNST01000001.1"/>
</dbReference>
<evidence type="ECO:0000256" key="5">
    <source>
        <dbReference type="ARBA" id="ARBA00023136"/>
    </source>
</evidence>
<dbReference type="Proteomes" id="UP000198609">
    <property type="component" value="Unassembled WGS sequence"/>
</dbReference>
<keyword evidence="5 7" id="KW-0472">Membrane</keyword>
<dbReference type="GO" id="GO:0022857">
    <property type="term" value="F:transmembrane transporter activity"/>
    <property type="evidence" value="ECO:0007669"/>
    <property type="project" value="InterPro"/>
</dbReference>
<evidence type="ECO:0000256" key="6">
    <source>
        <dbReference type="SAM" id="MobiDB-lite"/>
    </source>
</evidence>
<keyword evidence="3 7" id="KW-0812">Transmembrane</keyword>
<dbReference type="EMBL" id="FNST01000001">
    <property type="protein sequence ID" value="SEB31285.1"/>
    <property type="molecule type" value="Genomic_DNA"/>
</dbReference>
<evidence type="ECO:0000313" key="9">
    <source>
        <dbReference type="EMBL" id="SEB31285.1"/>
    </source>
</evidence>
<keyword evidence="2" id="KW-1003">Cell membrane</keyword>
<dbReference type="InterPro" id="IPR036259">
    <property type="entry name" value="MFS_trans_sf"/>
</dbReference>
<evidence type="ECO:0000256" key="2">
    <source>
        <dbReference type="ARBA" id="ARBA00022475"/>
    </source>
</evidence>
<dbReference type="Gene3D" id="1.20.1250.20">
    <property type="entry name" value="MFS general substrate transporter like domains"/>
    <property type="match status" value="1"/>
</dbReference>
<dbReference type="PANTHER" id="PTHR23513">
    <property type="entry name" value="INTEGRAL MEMBRANE EFFLUX PROTEIN-RELATED"/>
    <property type="match status" value="1"/>
</dbReference>
<reference evidence="10" key="1">
    <citation type="submission" date="2016-10" db="EMBL/GenBank/DDBJ databases">
        <authorList>
            <person name="Varghese N."/>
            <person name="Submissions S."/>
        </authorList>
    </citation>
    <scope>NUCLEOTIDE SEQUENCE [LARGE SCALE GENOMIC DNA]</scope>
    <source>
        <strain evidence="10">DSM 40318</strain>
    </source>
</reference>
<dbReference type="PROSITE" id="PS50850">
    <property type="entry name" value="MFS"/>
    <property type="match status" value="1"/>
</dbReference>
<evidence type="ECO:0000256" key="1">
    <source>
        <dbReference type="ARBA" id="ARBA00004651"/>
    </source>
</evidence>
<feature type="transmembrane region" description="Helical" evidence="7">
    <location>
        <begin position="387"/>
        <end position="404"/>
    </location>
</feature>
<dbReference type="GO" id="GO:0005886">
    <property type="term" value="C:plasma membrane"/>
    <property type="evidence" value="ECO:0007669"/>
    <property type="project" value="UniProtKB-SubCell"/>
</dbReference>
<evidence type="ECO:0000256" key="4">
    <source>
        <dbReference type="ARBA" id="ARBA00022989"/>
    </source>
</evidence>
<dbReference type="InterPro" id="IPR011701">
    <property type="entry name" value="MFS"/>
</dbReference>
<protein>
    <submittedName>
        <fullName evidence="9">Predicted arabinose efflux permease, MFS family</fullName>
    </submittedName>
</protein>
<gene>
    <name evidence="9" type="ORF">SAMN04490356_0406</name>
</gene>
<name>A0A1H4IBL5_STRMJ</name>
<organism evidence="9 10">
    <name type="scientific">Streptomyces melanosporofaciens</name>
    <dbReference type="NCBI Taxonomy" id="67327"/>
    <lineage>
        <taxon>Bacteria</taxon>
        <taxon>Bacillati</taxon>
        <taxon>Actinomycetota</taxon>
        <taxon>Actinomycetes</taxon>
        <taxon>Kitasatosporales</taxon>
        <taxon>Streptomycetaceae</taxon>
        <taxon>Streptomyces</taxon>
        <taxon>Streptomyces violaceusniger group</taxon>
    </lineage>
</organism>
<sequence length="437" mass="45203">MTASGRLSAAVPDLLRKRSFRRYWTGQSISLVGDQLSQIALPLVAVLALHADAAQMGWLATAQLMPALLLSLPAGAWADGRAHRRRVMIATDLARALLVASVPIAYVLDALTFTQLYAVALGIGALTVLFDVCNTILFVSLISAERYIEGNSLVNGSRAMSFVAGPSAGGLLVQLFTAPLALLADAVTYLASACCLARITPVEPSAVPPSKGHFTAGLRWILRSRVMRATFAGSATVQFFNFTFHTLFVLYATTELGLSAGVLGSVLGVGAIGGLVGAALTGRLVRRVGIGPAVIVGFAAFPVPLLLVPLADGPDPLVLSLLFLAEFGSCVGAMIVDISLGSLQTALIPHSLRARVNGAYRTLTHGMRPLGALAGGALGTTIGLRPTLWIATAGAVMCLVWVLPSPVPHIRELPNTPPEPAHGAPSASASASSPSSG</sequence>
<dbReference type="InterPro" id="IPR022324">
    <property type="entry name" value="Bacilysin_exporter_BacE_put"/>
</dbReference>
<feature type="transmembrane region" description="Helical" evidence="7">
    <location>
        <begin position="288"/>
        <end position="311"/>
    </location>
</feature>
<feature type="region of interest" description="Disordered" evidence="6">
    <location>
        <begin position="413"/>
        <end position="437"/>
    </location>
</feature>
<dbReference type="CDD" id="cd06173">
    <property type="entry name" value="MFS_MefA_like"/>
    <property type="match status" value="1"/>
</dbReference>
<dbReference type="InterPro" id="IPR020846">
    <property type="entry name" value="MFS_dom"/>
</dbReference>
<feature type="transmembrane region" description="Helical" evidence="7">
    <location>
        <begin position="89"/>
        <end position="108"/>
    </location>
</feature>
<keyword evidence="4 7" id="KW-1133">Transmembrane helix</keyword>
<dbReference type="PRINTS" id="PR01988">
    <property type="entry name" value="EXPORTERBACE"/>
</dbReference>
<evidence type="ECO:0000259" key="8">
    <source>
        <dbReference type="PROSITE" id="PS50850"/>
    </source>
</evidence>
<evidence type="ECO:0000256" key="3">
    <source>
        <dbReference type="ARBA" id="ARBA00022692"/>
    </source>
</evidence>
<evidence type="ECO:0000256" key="7">
    <source>
        <dbReference type="SAM" id="Phobius"/>
    </source>
</evidence>
<keyword evidence="10" id="KW-1185">Reference proteome</keyword>
<dbReference type="AlphaFoldDB" id="A0A1H4IBL5"/>
<accession>A0A1H4IBL5</accession>
<dbReference type="Pfam" id="PF07690">
    <property type="entry name" value="MFS_1"/>
    <property type="match status" value="1"/>
</dbReference>
<dbReference type="SUPFAM" id="SSF103473">
    <property type="entry name" value="MFS general substrate transporter"/>
    <property type="match status" value="1"/>
</dbReference>